<dbReference type="AlphaFoldDB" id="A0A813KL93"/>
<dbReference type="Proteomes" id="UP000626109">
    <property type="component" value="Unassembled WGS sequence"/>
</dbReference>
<reference evidence="2" key="1">
    <citation type="submission" date="2021-02" db="EMBL/GenBank/DDBJ databases">
        <authorList>
            <person name="Dougan E. K."/>
            <person name="Rhodes N."/>
            <person name="Thang M."/>
            <person name="Chan C."/>
        </authorList>
    </citation>
    <scope>NUCLEOTIDE SEQUENCE</scope>
</reference>
<dbReference type="EMBL" id="CAJNNW010031429">
    <property type="protein sequence ID" value="CAE8707540.1"/>
    <property type="molecule type" value="Genomic_DNA"/>
</dbReference>
<gene>
    <name evidence="2" type="ORF">PGLA2088_LOCUS34587</name>
</gene>
<feature type="chain" id="PRO_5032305456" description="Protein xylosyltransferase" evidence="1">
    <location>
        <begin position="16"/>
        <end position="681"/>
    </location>
</feature>
<proteinExistence type="predicted"/>
<evidence type="ECO:0000313" key="3">
    <source>
        <dbReference type="Proteomes" id="UP000626109"/>
    </source>
</evidence>
<sequence>MWLTLLLLLCFGVLGQEVPRLQQECNFYSFGHWVHCCCHLLSPCRSCCDKTEDELRSSCPPGSWVSNVQATHVGTENGEAVYSLGGVSTSIRQVHDCKHLDLEWSQFQQRLKDIQSDAWALDKTLVDLALQLVSKFNLSSHPLGLEKRAAQVMSQQIYFHENFLRGLPLPRLDEMFCVYGYVSASFVLAVWTQSRTILKDAIWLFRQRWLDMSTSTSWPIGYWDLALNLESLQVHSIHTSNMRQARRVSPPISVESFLGGGNLVPKTASLGYLGHHWKSIMARTHRSNLDRTIRVAFYLFHPGHDLEIPSFLLKTFPSRVELLMIWEGSSSYHNDEKNMQDHVCSGSPQLCISPHRQLPADKSAPWHPAELLICNWYTHCEFLESWSNSKLPLIGYYGGHPLHDIGIRSGKQAVTEMLRPLHRYIKRGDVLLFTEAPYVAETIHAYTGIHLPFYRGLSCYLGGTTYAPAQGRGLLLLKSSSSAGLTKSGWSLKILQMFAGPGTEFDGLFQQQDGFLSFNDMATFRAAVYFPAPHHYLLAQFRELYNMNMPLLVPDRHDFLLHANVWHDRLMNDLQHVPSELWKPPPEDYWKLRHPFSPWLPPPDPPSSEYAQASLYWVQWSEFFQWPHIQHFHGFPHLLQLAHSSSFGSISWRMAEFNRIDFERATLFWQATLPALLSESP</sequence>
<feature type="signal peptide" evidence="1">
    <location>
        <begin position="1"/>
        <end position="15"/>
    </location>
</feature>
<evidence type="ECO:0000256" key="1">
    <source>
        <dbReference type="SAM" id="SignalP"/>
    </source>
</evidence>
<name>A0A813KL93_POLGL</name>
<accession>A0A813KL93</accession>
<comment type="caution">
    <text evidence="2">The sequence shown here is derived from an EMBL/GenBank/DDBJ whole genome shotgun (WGS) entry which is preliminary data.</text>
</comment>
<keyword evidence="1" id="KW-0732">Signal</keyword>
<organism evidence="2 3">
    <name type="scientific">Polarella glacialis</name>
    <name type="common">Dinoflagellate</name>
    <dbReference type="NCBI Taxonomy" id="89957"/>
    <lineage>
        <taxon>Eukaryota</taxon>
        <taxon>Sar</taxon>
        <taxon>Alveolata</taxon>
        <taxon>Dinophyceae</taxon>
        <taxon>Suessiales</taxon>
        <taxon>Suessiaceae</taxon>
        <taxon>Polarella</taxon>
    </lineage>
</organism>
<protein>
    <recommendedName>
        <fullName evidence="4">Protein xylosyltransferase</fullName>
    </recommendedName>
</protein>
<evidence type="ECO:0008006" key="4">
    <source>
        <dbReference type="Google" id="ProtNLM"/>
    </source>
</evidence>
<evidence type="ECO:0000313" key="2">
    <source>
        <dbReference type="EMBL" id="CAE8707540.1"/>
    </source>
</evidence>